<feature type="transmembrane region" description="Helical" evidence="2">
    <location>
        <begin position="60"/>
        <end position="81"/>
    </location>
</feature>
<gene>
    <name evidence="3" type="ORF">SDC9_136325</name>
</gene>
<sequence length="218" mass="23408">MTRAALGISPITSTPYVFTFVTGLTLGTCTMVLNVILIAVQKLVFGKDFTLKTIGMQIGISFIFSGFIDLSIWLFGGFAPATYPGKLLYLIFGCAVLAFGMSLVVMANFVVLPGEGGVKCVVKYTRWEFGTAKVVFDITMVSIAVITSLVTMGRVTGIREGTVIASILIGTFSKMFMRRFKSRIDVFLGYAEVKTDAGGSGENAPLADSISNNTEVLE</sequence>
<dbReference type="PANTHER" id="PTHR40078">
    <property type="entry name" value="INTEGRAL MEMBRANE PROTEIN-RELATED"/>
    <property type="match status" value="1"/>
</dbReference>
<feature type="transmembrane region" description="Helical" evidence="2">
    <location>
        <begin position="158"/>
        <end position="177"/>
    </location>
</feature>
<dbReference type="EMBL" id="VSSQ01036681">
    <property type="protein sequence ID" value="MPM89217.1"/>
    <property type="molecule type" value="Genomic_DNA"/>
</dbReference>
<dbReference type="PANTHER" id="PTHR40078:SF1">
    <property type="entry name" value="INTEGRAL MEMBRANE PROTEIN"/>
    <property type="match status" value="1"/>
</dbReference>
<feature type="transmembrane region" description="Helical" evidence="2">
    <location>
        <begin position="16"/>
        <end position="40"/>
    </location>
</feature>
<feature type="transmembrane region" description="Helical" evidence="2">
    <location>
        <begin position="87"/>
        <end position="113"/>
    </location>
</feature>
<dbReference type="InterPro" id="IPR038750">
    <property type="entry name" value="YczE/YyaS-like"/>
</dbReference>
<comment type="caution">
    <text evidence="3">The sequence shown here is derived from an EMBL/GenBank/DDBJ whole genome shotgun (WGS) entry which is preliminary data.</text>
</comment>
<organism evidence="3">
    <name type="scientific">bioreactor metagenome</name>
    <dbReference type="NCBI Taxonomy" id="1076179"/>
    <lineage>
        <taxon>unclassified sequences</taxon>
        <taxon>metagenomes</taxon>
        <taxon>ecological metagenomes</taxon>
    </lineage>
</organism>
<keyword evidence="2" id="KW-1133">Transmembrane helix</keyword>
<keyword evidence="2" id="KW-0472">Membrane</keyword>
<feature type="transmembrane region" description="Helical" evidence="2">
    <location>
        <begin position="134"/>
        <end position="152"/>
    </location>
</feature>
<evidence type="ECO:0008006" key="4">
    <source>
        <dbReference type="Google" id="ProtNLM"/>
    </source>
</evidence>
<accession>A0A645DIY0</accession>
<evidence type="ECO:0000256" key="1">
    <source>
        <dbReference type="SAM" id="MobiDB-lite"/>
    </source>
</evidence>
<dbReference type="Pfam" id="PF19700">
    <property type="entry name" value="DUF6198"/>
    <property type="match status" value="1"/>
</dbReference>
<name>A0A645DIY0_9ZZZZ</name>
<dbReference type="AlphaFoldDB" id="A0A645DIY0"/>
<evidence type="ECO:0000256" key="2">
    <source>
        <dbReference type="SAM" id="Phobius"/>
    </source>
</evidence>
<protein>
    <recommendedName>
        <fullName evidence="4">YitT family protein</fullName>
    </recommendedName>
</protein>
<evidence type="ECO:0000313" key="3">
    <source>
        <dbReference type="EMBL" id="MPM89217.1"/>
    </source>
</evidence>
<keyword evidence="2" id="KW-0812">Transmembrane</keyword>
<proteinExistence type="predicted"/>
<feature type="compositionally biased region" description="Polar residues" evidence="1">
    <location>
        <begin position="209"/>
        <end position="218"/>
    </location>
</feature>
<reference evidence="3" key="1">
    <citation type="submission" date="2019-08" db="EMBL/GenBank/DDBJ databases">
        <authorList>
            <person name="Kucharzyk K."/>
            <person name="Murdoch R.W."/>
            <person name="Higgins S."/>
            <person name="Loffler F."/>
        </authorList>
    </citation>
    <scope>NUCLEOTIDE SEQUENCE</scope>
</reference>
<feature type="region of interest" description="Disordered" evidence="1">
    <location>
        <begin position="197"/>
        <end position="218"/>
    </location>
</feature>